<proteinExistence type="predicted"/>
<accession>W0RBR1</accession>
<dbReference type="OrthoDB" id="153320at2"/>
<keyword evidence="3" id="KW-1185">Reference proteome</keyword>
<dbReference type="RefSeq" id="WP_025410076.1">
    <property type="nucleotide sequence ID" value="NZ_CP007128.1"/>
</dbReference>
<dbReference type="InParanoid" id="W0RBR1"/>
<evidence type="ECO:0008006" key="4">
    <source>
        <dbReference type="Google" id="ProtNLM"/>
    </source>
</evidence>
<evidence type="ECO:0000313" key="2">
    <source>
        <dbReference type="EMBL" id="AHG88544.1"/>
    </source>
</evidence>
<name>W0RBR1_9BACT</name>
<dbReference type="HOGENOM" id="CLU_1270788_0_0_0"/>
<dbReference type="PATRIC" id="fig|861299.3.peg.1021"/>
<feature type="transmembrane region" description="Helical" evidence="1">
    <location>
        <begin position="12"/>
        <end position="35"/>
    </location>
</feature>
<dbReference type="Proteomes" id="UP000019151">
    <property type="component" value="Chromosome"/>
</dbReference>
<dbReference type="STRING" id="861299.J421_1007"/>
<organism evidence="2 3">
    <name type="scientific">Gemmatirosa kalamazoonensis</name>
    <dbReference type="NCBI Taxonomy" id="861299"/>
    <lineage>
        <taxon>Bacteria</taxon>
        <taxon>Pseudomonadati</taxon>
        <taxon>Gemmatimonadota</taxon>
        <taxon>Gemmatimonadia</taxon>
        <taxon>Gemmatimonadales</taxon>
        <taxon>Gemmatimonadaceae</taxon>
        <taxon>Gemmatirosa</taxon>
    </lineage>
</organism>
<dbReference type="KEGG" id="gba:J421_1007"/>
<feature type="transmembrane region" description="Helical" evidence="1">
    <location>
        <begin position="42"/>
        <end position="66"/>
    </location>
</feature>
<reference evidence="2 3" key="1">
    <citation type="journal article" date="2014" name="Genome Announc.">
        <title>Genome Sequence and Methylome of Soil Bacterium Gemmatirosa kalamazoonensis KBS708T, a Member of the Rarely Cultivated Gemmatimonadetes Phylum.</title>
        <authorList>
            <person name="Debruyn J.M."/>
            <person name="Radosevich M."/>
            <person name="Wommack K.E."/>
            <person name="Polson S.W."/>
            <person name="Hauser L.J."/>
            <person name="Fawaz M.N."/>
            <person name="Korlach J."/>
            <person name="Tsai Y.C."/>
        </authorList>
    </citation>
    <scope>NUCLEOTIDE SEQUENCE [LARGE SCALE GENOMIC DNA]</scope>
    <source>
        <strain evidence="2 3">KBS708</strain>
    </source>
</reference>
<keyword evidence="1" id="KW-0812">Transmembrane</keyword>
<sequence>MTLPLQLQAQLQVLTFLGTVALVGIGMLAAVAFALVDRRRHVALAAGGTVAVIGAYAAALVALGAAGRDRVLGPGEPKVFCEVDCHLAYTVTRVRVTPTAAGDRYTVTVRTHFDEHSVAPWRGDDPIYPNARRVRVVDAAGHAWNPGTRGGTALSAPLRPGESHESTFTFDLPAGVTAPRLELTEAAAITRLLVGHENSPLHGKTVMALGRGFAAGG</sequence>
<keyword evidence="1" id="KW-1133">Transmembrane helix</keyword>
<protein>
    <recommendedName>
        <fullName evidence="4">DUF4352 domain-containing protein</fullName>
    </recommendedName>
</protein>
<dbReference type="EMBL" id="CP007128">
    <property type="protein sequence ID" value="AHG88544.1"/>
    <property type="molecule type" value="Genomic_DNA"/>
</dbReference>
<keyword evidence="1" id="KW-0472">Membrane</keyword>
<evidence type="ECO:0000256" key="1">
    <source>
        <dbReference type="SAM" id="Phobius"/>
    </source>
</evidence>
<evidence type="ECO:0000313" key="3">
    <source>
        <dbReference type="Proteomes" id="UP000019151"/>
    </source>
</evidence>
<gene>
    <name evidence="2" type="ORF">J421_1007</name>
</gene>
<dbReference type="AlphaFoldDB" id="W0RBR1"/>